<evidence type="ECO:0000256" key="9">
    <source>
        <dbReference type="ARBA" id="ARBA00023175"/>
    </source>
</evidence>
<dbReference type="InterPro" id="IPR008467">
    <property type="entry name" value="Dynein1_light_intermed_chain"/>
</dbReference>
<evidence type="ECO:0000256" key="4">
    <source>
        <dbReference type="ARBA" id="ARBA00022490"/>
    </source>
</evidence>
<evidence type="ECO:0000256" key="11">
    <source>
        <dbReference type="SAM" id="MobiDB-lite"/>
    </source>
</evidence>
<feature type="compositionally biased region" description="Polar residues" evidence="11">
    <location>
        <begin position="618"/>
        <end position="638"/>
    </location>
</feature>
<feature type="compositionally biased region" description="Polar residues" evidence="11">
    <location>
        <begin position="504"/>
        <end position="519"/>
    </location>
</feature>
<keyword evidence="10" id="KW-0206">Cytoskeleton</keyword>
<evidence type="ECO:0000256" key="2">
    <source>
        <dbReference type="ARBA" id="ARBA00006831"/>
    </source>
</evidence>
<dbReference type="GO" id="GO:0000226">
    <property type="term" value="P:microtubule cytoskeleton organization"/>
    <property type="evidence" value="ECO:0007669"/>
    <property type="project" value="TreeGrafter"/>
</dbReference>
<evidence type="ECO:0008006" key="14">
    <source>
        <dbReference type="Google" id="ProtNLM"/>
    </source>
</evidence>
<evidence type="ECO:0000313" key="13">
    <source>
        <dbReference type="Proteomes" id="UP000812966"/>
    </source>
</evidence>
<keyword evidence="7" id="KW-0067">ATP-binding</keyword>
<keyword evidence="13" id="KW-1185">Reference proteome</keyword>
<dbReference type="Pfam" id="PF05783">
    <property type="entry name" value="DLIC"/>
    <property type="match status" value="4"/>
</dbReference>
<keyword evidence="5" id="KW-0493">Microtubule</keyword>
<evidence type="ECO:0000256" key="10">
    <source>
        <dbReference type="ARBA" id="ARBA00023212"/>
    </source>
</evidence>
<evidence type="ECO:0000256" key="6">
    <source>
        <dbReference type="ARBA" id="ARBA00022741"/>
    </source>
</evidence>
<dbReference type="PANTHER" id="PTHR12688:SF0">
    <property type="entry name" value="DYNEIN LIGHT INTERMEDIATE CHAIN"/>
    <property type="match status" value="1"/>
</dbReference>
<reference evidence="12" key="1">
    <citation type="submission" date="2020-04" db="EMBL/GenBank/DDBJ databases">
        <title>Analysis of mating type loci in Filobasidium floriforme.</title>
        <authorList>
            <person name="Nowrousian M."/>
        </authorList>
    </citation>
    <scope>NUCLEOTIDE SEQUENCE</scope>
    <source>
        <strain evidence="12">CBS 6242</strain>
    </source>
</reference>
<dbReference type="GO" id="GO:0005874">
    <property type="term" value="C:microtubule"/>
    <property type="evidence" value="ECO:0007669"/>
    <property type="project" value="UniProtKB-KW"/>
</dbReference>
<dbReference type="InterPro" id="IPR022780">
    <property type="entry name" value="Dynein_light_int_chain"/>
</dbReference>
<name>A0A8K0JQB3_9TREE</name>
<keyword evidence="8" id="KW-0243">Dynein</keyword>
<dbReference type="InterPro" id="IPR027417">
    <property type="entry name" value="P-loop_NTPase"/>
</dbReference>
<keyword evidence="9" id="KW-0505">Motor protein</keyword>
<keyword evidence="4" id="KW-0963">Cytoplasm</keyword>
<comment type="caution">
    <text evidence="12">The sequence shown here is derived from an EMBL/GenBank/DDBJ whole genome shotgun (WGS) entry which is preliminary data.</text>
</comment>
<evidence type="ECO:0000256" key="1">
    <source>
        <dbReference type="ARBA" id="ARBA00004245"/>
    </source>
</evidence>
<dbReference type="GO" id="GO:0005524">
    <property type="term" value="F:ATP binding"/>
    <property type="evidence" value="ECO:0007669"/>
    <property type="project" value="UniProtKB-KW"/>
</dbReference>
<evidence type="ECO:0000256" key="8">
    <source>
        <dbReference type="ARBA" id="ARBA00023017"/>
    </source>
</evidence>
<evidence type="ECO:0000256" key="5">
    <source>
        <dbReference type="ARBA" id="ARBA00022701"/>
    </source>
</evidence>
<dbReference type="GO" id="GO:0035974">
    <property type="term" value="C:meiotic spindle pole body"/>
    <property type="evidence" value="ECO:0007669"/>
    <property type="project" value="TreeGrafter"/>
</dbReference>
<feature type="region of interest" description="Disordered" evidence="11">
    <location>
        <begin position="546"/>
        <end position="566"/>
    </location>
</feature>
<feature type="region of interest" description="Disordered" evidence="11">
    <location>
        <begin position="90"/>
        <end position="126"/>
    </location>
</feature>
<evidence type="ECO:0000256" key="3">
    <source>
        <dbReference type="ARBA" id="ARBA00022448"/>
    </source>
</evidence>
<evidence type="ECO:0000313" key="12">
    <source>
        <dbReference type="EMBL" id="KAG7566985.1"/>
    </source>
</evidence>
<dbReference type="GO" id="GO:0045504">
    <property type="term" value="F:dynein heavy chain binding"/>
    <property type="evidence" value="ECO:0007669"/>
    <property type="project" value="TreeGrafter"/>
</dbReference>
<keyword evidence="6" id="KW-0547">Nucleotide-binding</keyword>
<proteinExistence type="inferred from homology"/>
<dbReference type="GO" id="GO:0007018">
    <property type="term" value="P:microtubule-based movement"/>
    <property type="evidence" value="ECO:0007669"/>
    <property type="project" value="InterPro"/>
</dbReference>
<dbReference type="PANTHER" id="PTHR12688">
    <property type="entry name" value="DYNEIN LIGHT INTERMEDIATE CHAIN"/>
    <property type="match status" value="1"/>
</dbReference>
<dbReference type="EMBL" id="JABELV010000017">
    <property type="protein sequence ID" value="KAG7566985.1"/>
    <property type="molecule type" value="Genomic_DNA"/>
</dbReference>
<protein>
    <recommendedName>
        <fullName evidence="14">Dynein light intermediate chain</fullName>
    </recommendedName>
</protein>
<accession>A0A8K0JQB3</accession>
<comment type="similarity">
    <text evidence="2">Belongs to the dynein light intermediate chain family.</text>
</comment>
<feature type="region of interest" description="Disordered" evidence="11">
    <location>
        <begin position="499"/>
        <end position="519"/>
    </location>
</feature>
<dbReference type="Proteomes" id="UP000812966">
    <property type="component" value="Unassembled WGS sequence"/>
</dbReference>
<dbReference type="GO" id="GO:0005868">
    <property type="term" value="C:cytoplasmic dynein complex"/>
    <property type="evidence" value="ECO:0007669"/>
    <property type="project" value="InterPro"/>
</dbReference>
<dbReference type="SUPFAM" id="SSF52540">
    <property type="entry name" value="P-loop containing nucleoside triphosphate hydrolases"/>
    <property type="match status" value="1"/>
</dbReference>
<keyword evidence="3" id="KW-0813">Transport</keyword>
<feature type="region of interest" description="Disordered" evidence="11">
    <location>
        <begin position="597"/>
        <end position="638"/>
    </location>
</feature>
<comment type="subcellular location">
    <subcellularLocation>
        <location evidence="1">Cytoplasm</location>
        <location evidence="1">Cytoskeleton</location>
    </subcellularLocation>
</comment>
<gene>
    <name evidence="12" type="ORF">FFLO_01244</name>
</gene>
<organism evidence="12 13">
    <name type="scientific">Filobasidium floriforme</name>
    <dbReference type="NCBI Taxonomy" id="5210"/>
    <lineage>
        <taxon>Eukaryota</taxon>
        <taxon>Fungi</taxon>
        <taxon>Dikarya</taxon>
        <taxon>Basidiomycota</taxon>
        <taxon>Agaricomycotina</taxon>
        <taxon>Tremellomycetes</taxon>
        <taxon>Filobasidiales</taxon>
        <taxon>Filobasidiaceae</taxon>
        <taxon>Filobasidium</taxon>
    </lineage>
</organism>
<evidence type="ECO:0000256" key="7">
    <source>
        <dbReference type="ARBA" id="ARBA00022840"/>
    </source>
</evidence>
<sequence>MSSEPPNADARQSDNLWNDILVGARRHGDRLPSKHVLILGEPGHGKSTLIEHLFDRRTSSLNAFSSSSTSASSKLYTPIQRISQGVGRINQGHYVRNTGSIRARKTDQNQIDGTINKDQEPTSTSAGLPALNEEVLMDDRLQPTEGMAVDYEWVEVNDADIENVPPISFYTAPSSDPTVLKSLPAALPAGSLPHTAAIIVLDWTKPHTIAEELARWLAWIDQWSSATASRGEELEGHDELQSHLQHYTEPQAQSAAGQSGSADGVTAGPTFSQTYQNYSDTVLPLSAGVLTHNKCGVPIIIVLTKTDRLDSVGDELVSRGIVKGKGLTSAPGRGGQNTYSTWNWDERVDWALAAIRVAGLMYGASVFYTTTGKPKTFSTLRQHILHRLYTTPPALHPQPSSPVAQFTNTAKSNSQFPFPFRANQLDRDSIMIPAGWDSWGKIEILKEGFSCQQVNGLWDTALGREAQRYNQKNGRNVSDGLLQDEDDEGIQQIWQDVIPDPTNDAHTNGNATQKTRSANEQDFLTRQLESLLKDPHRDPRRALRQAALAPQTPTTGRNPSFLGESLGLGRATPGIVGPMSSDGLSMPNVELAFAAMEGRGGPDDSMQTPSMPRRESRQAVQSTTSKPLGTDISANTASNEVLNNFFQGLIAGRRTPGSTPGKDAA</sequence>
<dbReference type="AlphaFoldDB" id="A0A8K0JQB3"/>